<dbReference type="EMBL" id="CABWLC010000018">
    <property type="protein sequence ID" value="VXA87946.1"/>
    <property type="molecule type" value="Genomic_DNA"/>
</dbReference>
<dbReference type="AlphaFoldDB" id="A0A653L950"/>
<organism evidence="1 2">
    <name type="scientific">Aeromonas veronii</name>
    <dbReference type="NCBI Taxonomy" id="654"/>
    <lineage>
        <taxon>Bacteria</taxon>
        <taxon>Pseudomonadati</taxon>
        <taxon>Pseudomonadota</taxon>
        <taxon>Gammaproteobacteria</taxon>
        <taxon>Aeromonadales</taxon>
        <taxon>Aeromonadaceae</taxon>
        <taxon>Aeromonas</taxon>
    </lineage>
</organism>
<name>A0A653L950_AERVE</name>
<accession>A0A653L950</accession>
<evidence type="ECO:0000313" key="1">
    <source>
        <dbReference type="EMBL" id="VXA87946.1"/>
    </source>
</evidence>
<protein>
    <submittedName>
        <fullName evidence="1">Uncharacterized protein</fullName>
    </submittedName>
</protein>
<proteinExistence type="predicted"/>
<evidence type="ECO:0000313" key="2">
    <source>
        <dbReference type="Proteomes" id="UP000439123"/>
    </source>
</evidence>
<reference evidence="1 2" key="1">
    <citation type="submission" date="2019-10" db="EMBL/GenBank/DDBJ databases">
        <authorList>
            <person name="Karimi E."/>
        </authorList>
    </citation>
    <scope>NUCLEOTIDE SEQUENCE [LARGE SCALE GENOMIC DNA]</scope>
    <source>
        <strain evidence="1">Aeromonas sp. 8C</strain>
    </source>
</reference>
<sequence length="55" mass="6372">MFRDGIKDMSRYTLVTPLSLAFLLLDRRLCVLTFQFSLPLSCESPEPDDTARMFN</sequence>
<gene>
    <name evidence="1" type="ORF">AERO8C_50445</name>
</gene>
<dbReference type="Proteomes" id="UP000439123">
    <property type="component" value="Unassembled WGS sequence"/>
</dbReference>